<evidence type="ECO:0000256" key="5">
    <source>
        <dbReference type="SAM" id="MobiDB-lite"/>
    </source>
</evidence>
<evidence type="ECO:0000259" key="6">
    <source>
        <dbReference type="PROSITE" id="PS51299"/>
    </source>
</evidence>
<feature type="domain" description="HTH APSES-type" evidence="6">
    <location>
        <begin position="314"/>
        <end position="420"/>
    </location>
</feature>
<dbReference type="Pfam" id="PF04383">
    <property type="entry name" value="KilA-N"/>
    <property type="match status" value="1"/>
</dbReference>
<accession>A0A1G4MKY6</accession>
<dbReference type="STRING" id="4955.A0A1G4MKY6"/>
<dbReference type="PROSITE" id="PS51299">
    <property type="entry name" value="HTH_APSES"/>
    <property type="match status" value="1"/>
</dbReference>
<feature type="region of interest" description="Disordered" evidence="5">
    <location>
        <begin position="1"/>
        <end position="25"/>
    </location>
</feature>
<dbReference type="PANTHER" id="PTHR47792">
    <property type="entry name" value="PROTEIN SOK2-RELATED"/>
    <property type="match status" value="1"/>
</dbReference>
<keyword evidence="2" id="KW-0805">Transcription regulation</keyword>
<dbReference type="AlphaFoldDB" id="A0A1G4MKY6"/>
<dbReference type="OMA" id="MSNEQIH"/>
<keyword evidence="3" id="KW-0238">DNA-binding</keyword>
<feature type="compositionally biased region" description="Low complexity" evidence="5">
    <location>
        <begin position="242"/>
        <end position="268"/>
    </location>
</feature>
<protein>
    <submittedName>
        <fullName evidence="7">LAFE_0H15214g1_1</fullName>
    </submittedName>
</protein>
<evidence type="ECO:0000313" key="8">
    <source>
        <dbReference type="Proteomes" id="UP000190831"/>
    </source>
</evidence>
<dbReference type="InterPro" id="IPR036887">
    <property type="entry name" value="HTH_APSES_sf"/>
</dbReference>
<dbReference type="InterPro" id="IPR018004">
    <property type="entry name" value="KilA/APSES_HTH"/>
</dbReference>
<dbReference type="InterPro" id="IPR029790">
    <property type="entry name" value="EFG1/Phd1/StuA"/>
</dbReference>
<feature type="compositionally biased region" description="Low complexity" evidence="5">
    <location>
        <begin position="10"/>
        <end position="25"/>
    </location>
</feature>
<dbReference type="SMART" id="SM01252">
    <property type="entry name" value="KilA-N"/>
    <property type="match status" value="1"/>
</dbReference>
<dbReference type="GO" id="GO:0045944">
    <property type="term" value="P:positive regulation of transcription by RNA polymerase II"/>
    <property type="evidence" value="ECO:0007669"/>
    <property type="project" value="TreeGrafter"/>
</dbReference>
<dbReference type="PANTHER" id="PTHR47792:SF1">
    <property type="entry name" value="PROTEIN SOK2-RELATED"/>
    <property type="match status" value="1"/>
</dbReference>
<dbReference type="Proteomes" id="UP000190831">
    <property type="component" value="Chromosome H"/>
</dbReference>
<evidence type="ECO:0000256" key="1">
    <source>
        <dbReference type="ARBA" id="ARBA00007247"/>
    </source>
</evidence>
<dbReference type="OrthoDB" id="5407653at2759"/>
<dbReference type="SUPFAM" id="SSF54616">
    <property type="entry name" value="DNA-binding domain of Mlu1-box binding protein MBP1"/>
    <property type="match status" value="1"/>
</dbReference>
<evidence type="ECO:0000313" key="7">
    <source>
        <dbReference type="EMBL" id="SCW04514.1"/>
    </source>
</evidence>
<feature type="compositionally biased region" description="Low complexity" evidence="5">
    <location>
        <begin position="110"/>
        <end position="139"/>
    </location>
</feature>
<organism evidence="7 8">
    <name type="scientific">Lachancea fermentati</name>
    <name type="common">Zygosaccharomyces fermentati</name>
    <dbReference type="NCBI Taxonomy" id="4955"/>
    <lineage>
        <taxon>Eukaryota</taxon>
        <taxon>Fungi</taxon>
        <taxon>Dikarya</taxon>
        <taxon>Ascomycota</taxon>
        <taxon>Saccharomycotina</taxon>
        <taxon>Saccharomycetes</taxon>
        <taxon>Saccharomycetales</taxon>
        <taxon>Saccharomycetaceae</taxon>
        <taxon>Lachancea</taxon>
    </lineage>
</organism>
<comment type="similarity">
    <text evidence="1">Belongs to the EFG1/PHD1/stuA family.</text>
</comment>
<keyword evidence="8" id="KW-1185">Reference proteome</keyword>
<keyword evidence="4" id="KW-0804">Transcription</keyword>
<evidence type="ECO:0000256" key="4">
    <source>
        <dbReference type="ARBA" id="ARBA00023163"/>
    </source>
</evidence>
<name>A0A1G4MKY6_LACFM</name>
<dbReference type="Gene3D" id="3.10.260.10">
    <property type="entry name" value="Transcription regulator HTH, APSES-type DNA-binding domain"/>
    <property type="match status" value="1"/>
</dbReference>
<gene>
    <name evidence="7" type="ORF">LAFE_0H15214G</name>
</gene>
<reference evidence="7 8" key="1">
    <citation type="submission" date="2016-03" db="EMBL/GenBank/DDBJ databases">
        <authorList>
            <person name="Devillers H."/>
        </authorList>
    </citation>
    <scope>NUCLEOTIDE SEQUENCE [LARGE SCALE GENOMIC DNA]</scope>
    <source>
        <strain evidence="7">CBS 6772</strain>
    </source>
</reference>
<feature type="region of interest" description="Disordered" evidence="5">
    <location>
        <begin position="242"/>
        <end position="287"/>
    </location>
</feature>
<feature type="compositionally biased region" description="Polar residues" evidence="5">
    <location>
        <begin position="568"/>
        <end position="582"/>
    </location>
</feature>
<dbReference type="GO" id="GO:0005634">
    <property type="term" value="C:nucleus"/>
    <property type="evidence" value="ECO:0007669"/>
    <property type="project" value="TreeGrafter"/>
</dbReference>
<dbReference type="FunFam" id="3.10.260.10:FF:000003">
    <property type="entry name" value="Ascospore maturation 1 protein"/>
    <property type="match status" value="1"/>
</dbReference>
<feature type="compositionally biased region" description="Basic and acidic residues" evidence="5">
    <location>
        <begin position="625"/>
        <end position="634"/>
    </location>
</feature>
<dbReference type="InterPro" id="IPR003163">
    <property type="entry name" value="Tscrpt_reg_HTH_APSES-type"/>
</dbReference>
<dbReference type="GO" id="GO:0003700">
    <property type="term" value="F:DNA-binding transcription factor activity"/>
    <property type="evidence" value="ECO:0007669"/>
    <property type="project" value="TreeGrafter"/>
</dbReference>
<feature type="region of interest" description="Disordered" evidence="5">
    <location>
        <begin position="42"/>
        <end position="74"/>
    </location>
</feature>
<evidence type="ECO:0000256" key="2">
    <source>
        <dbReference type="ARBA" id="ARBA00023015"/>
    </source>
</evidence>
<proteinExistence type="inferred from homology"/>
<dbReference type="GO" id="GO:0043565">
    <property type="term" value="F:sequence-specific DNA binding"/>
    <property type="evidence" value="ECO:0007669"/>
    <property type="project" value="TreeGrafter"/>
</dbReference>
<feature type="region of interest" description="Disordered" evidence="5">
    <location>
        <begin position="561"/>
        <end position="634"/>
    </location>
</feature>
<sequence length="634" mass="63918">MSNEQIHQGYAQPQAPAQSSAYQYLPQEHWQQQQYQYNPQMYPYYAPAGGVPPGGSVSGSNSTAGGGAPGSAVAATGVNSSAAAANGQPGLGVGVGAGAGAGAGGGPGAPAGSAATELSQSGQPHQGQPAQQQAQQQQQQQQQMAGYYYYYPSAAGDQPYAYSAGAYGYYPYAASGAAPGAAAPGAPGTAADDADAKPPNYAAYLPHYSSASYAPAGYQYPGFQTKQLYGYMGTPHEELAAIGQQPQQQQQQQQQQLAAAMGLAAGAPAKRRRGPRSRDDSYAATAGGIAPDGAAAAALQPHHVHVDAVQARPRVTTTMWEDENTLCYQVETNGVSVVRRADNDMINGTKLLNVAKMTRGRRDGILKAEKIRHVVKIGSMHLKGVWIPFERALAMAQREKIVDQLFPLFVRDIQSVIQHGASSTVVPGTAGAASSALLSHVPPAASASASASASAAAAAASALYHDMSGSQPAQSVYAPYQPLDYGYSRALASSSSVSAPHVASSATPARTPASGAGMVGVGVGHVGVGVGVGVGGSGAGALEGLNSSAAVASTAASASPRQAAGPRLSQSALPTHASNASPVTPLAALSQAASAGVKDEQPHQQPAGQHDAAGGKEGAAGAENAEWREATGGD</sequence>
<dbReference type="EMBL" id="LT598491">
    <property type="protein sequence ID" value="SCW04514.1"/>
    <property type="molecule type" value="Genomic_DNA"/>
</dbReference>
<evidence type="ECO:0000256" key="3">
    <source>
        <dbReference type="ARBA" id="ARBA00023125"/>
    </source>
</evidence>
<feature type="region of interest" description="Disordered" evidence="5">
    <location>
        <begin position="103"/>
        <end position="139"/>
    </location>
</feature>